<dbReference type="InterPro" id="IPR016181">
    <property type="entry name" value="Acyl_CoA_acyltransferase"/>
</dbReference>
<dbReference type="Proteomes" id="UP000654004">
    <property type="component" value="Unassembled WGS sequence"/>
</dbReference>
<comment type="catalytic activity">
    <reaction evidence="5 6">
        <text>N-terminal L-alanyl-[ribosomal protein bS18] + acetyl-CoA = N-terminal N(alpha)-acetyl-L-alanyl-[ribosomal protein bS18] + CoA + H(+)</text>
        <dbReference type="Rhea" id="RHEA:43756"/>
        <dbReference type="Rhea" id="RHEA-COMP:10676"/>
        <dbReference type="Rhea" id="RHEA-COMP:10677"/>
        <dbReference type="ChEBI" id="CHEBI:15378"/>
        <dbReference type="ChEBI" id="CHEBI:57287"/>
        <dbReference type="ChEBI" id="CHEBI:57288"/>
        <dbReference type="ChEBI" id="CHEBI:64718"/>
        <dbReference type="ChEBI" id="CHEBI:83683"/>
        <dbReference type="EC" id="2.3.1.266"/>
    </reaction>
</comment>
<dbReference type="InterPro" id="IPR000182">
    <property type="entry name" value="GNAT_dom"/>
</dbReference>
<dbReference type="EMBL" id="BMQW01000004">
    <property type="protein sequence ID" value="GGP87077.1"/>
    <property type="molecule type" value="Genomic_DNA"/>
</dbReference>
<gene>
    <name evidence="5 8" type="primary">rimI</name>
    <name evidence="8" type="ORF">GCM10009410_21110</name>
</gene>
<comment type="similarity">
    <text evidence="1 5 6">Belongs to the acetyltransferase family. RimI subfamily.</text>
</comment>
<evidence type="ECO:0000256" key="5">
    <source>
        <dbReference type="HAMAP-Rule" id="MF_02210"/>
    </source>
</evidence>
<protein>
    <recommendedName>
        <fullName evidence="5 6">[Ribosomal protein bS18]-alanine N-acetyltransferase</fullName>
        <ecNumber evidence="5 6">2.3.1.266</ecNumber>
    </recommendedName>
</protein>
<dbReference type="HAMAP" id="MF_02210">
    <property type="entry name" value="RimI"/>
    <property type="match status" value="1"/>
</dbReference>
<feature type="binding site" evidence="5">
    <location>
        <position position="113"/>
    </location>
    <ligand>
        <name>acetyl-CoA</name>
        <dbReference type="ChEBI" id="CHEBI:57288"/>
    </ligand>
</feature>
<keyword evidence="4 5" id="KW-0012">Acyltransferase</keyword>
<evidence type="ECO:0000256" key="3">
    <source>
        <dbReference type="ARBA" id="ARBA00022679"/>
    </source>
</evidence>
<proteinExistence type="inferred from homology"/>
<dbReference type="SUPFAM" id="SSF55729">
    <property type="entry name" value="Acyl-CoA N-acyltransferases (Nat)"/>
    <property type="match status" value="1"/>
</dbReference>
<organism evidence="8 9">
    <name type="scientific">Shewanella ulleungensis</name>
    <dbReference type="NCBI Taxonomy" id="2282699"/>
    <lineage>
        <taxon>Bacteria</taxon>
        <taxon>Pseudomonadati</taxon>
        <taxon>Pseudomonadota</taxon>
        <taxon>Gammaproteobacteria</taxon>
        <taxon>Alteromonadales</taxon>
        <taxon>Shewanellaceae</taxon>
        <taxon>Shewanella</taxon>
    </lineage>
</organism>
<comment type="subcellular location">
    <subcellularLocation>
        <location evidence="5 6">Cytoplasm</location>
    </subcellularLocation>
</comment>
<dbReference type="Pfam" id="PF00583">
    <property type="entry name" value="Acetyltransf_1"/>
    <property type="match status" value="1"/>
</dbReference>
<comment type="caution">
    <text evidence="5">Lacks conserved residue(s) required for the propagation of feature annotation.</text>
</comment>
<dbReference type="Gene3D" id="3.40.630.30">
    <property type="match status" value="1"/>
</dbReference>
<evidence type="ECO:0000313" key="8">
    <source>
        <dbReference type="EMBL" id="GGP87077.1"/>
    </source>
</evidence>
<evidence type="ECO:0000256" key="1">
    <source>
        <dbReference type="ARBA" id="ARBA00005395"/>
    </source>
</evidence>
<keyword evidence="3 5" id="KW-0808">Transferase</keyword>
<keyword evidence="9" id="KW-1185">Reference proteome</keyword>
<feature type="active site" description="Proton donor" evidence="5">
    <location>
        <position position="120"/>
    </location>
</feature>
<dbReference type="PANTHER" id="PTHR43420">
    <property type="entry name" value="ACETYLTRANSFERASE"/>
    <property type="match status" value="1"/>
</dbReference>
<evidence type="ECO:0000256" key="4">
    <source>
        <dbReference type="ARBA" id="ARBA00023315"/>
    </source>
</evidence>
<name>A0ABQ2QLV6_9GAMM</name>
<dbReference type="NCBIfam" id="TIGR01575">
    <property type="entry name" value="rimI"/>
    <property type="match status" value="1"/>
</dbReference>
<reference evidence="9" key="1">
    <citation type="journal article" date="2019" name="Int. J. Syst. Evol. Microbiol.">
        <title>The Global Catalogue of Microorganisms (GCM) 10K type strain sequencing project: providing services to taxonomists for standard genome sequencing and annotation.</title>
        <authorList>
            <consortium name="The Broad Institute Genomics Platform"/>
            <consortium name="The Broad Institute Genome Sequencing Center for Infectious Disease"/>
            <person name="Wu L."/>
            <person name="Ma J."/>
        </authorList>
    </citation>
    <scope>NUCLEOTIDE SEQUENCE [LARGE SCALE GENOMIC DNA]</scope>
    <source>
        <strain evidence="9">JCM 32305</strain>
    </source>
</reference>
<dbReference type="InterPro" id="IPR006464">
    <property type="entry name" value="AcTrfase_RimI/Ard1"/>
</dbReference>
<dbReference type="PROSITE" id="PS51186">
    <property type="entry name" value="GNAT"/>
    <property type="match status" value="1"/>
</dbReference>
<dbReference type="InterPro" id="IPR050680">
    <property type="entry name" value="YpeA/RimI_acetyltransf"/>
</dbReference>
<dbReference type="RefSeq" id="WP_188955983.1">
    <property type="nucleotide sequence ID" value="NZ_BMQW01000004.1"/>
</dbReference>
<dbReference type="CDD" id="cd04301">
    <property type="entry name" value="NAT_SF"/>
    <property type="match status" value="1"/>
</dbReference>
<evidence type="ECO:0000256" key="6">
    <source>
        <dbReference type="RuleBase" id="RU363094"/>
    </source>
</evidence>
<keyword evidence="2 5" id="KW-0963">Cytoplasm</keyword>
<dbReference type="EC" id="2.3.1.266" evidence="5 6"/>
<comment type="caution">
    <text evidence="8">The sequence shown here is derived from an EMBL/GenBank/DDBJ whole genome shotgun (WGS) entry which is preliminary data.</text>
</comment>
<comment type="function">
    <text evidence="5 6">Acetylates the N-terminal alanine of ribosomal protein bS18.</text>
</comment>
<evidence type="ECO:0000256" key="2">
    <source>
        <dbReference type="ARBA" id="ARBA00022490"/>
    </source>
</evidence>
<dbReference type="InterPro" id="IPR043690">
    <property type="entry name" value="RimI"/>
</dbReference>
<accession>A0ABQ2QLV6</accession>
<feature type="domain" description="N-acetyltransferase" evidence="7">
    <location>
        <begin position="7"/>
        <end position="151"/>
    </location>
</feature>
<evidence type="ECO:0000313" key="9">
    <source>
        <dbReference type="Proteomes" id="UP000654004"/>
    </source>
</evidence>
<dbReference type="PANTHER" id="PTHR43420:SF51">
    <property type="entry name" value="PEPTIDYL-LYSINE N-ACETYLTRANSFERASE YIAC"/>
    <property type="match status" value="1"/>
</dbReference>
<feature type="active site" description="Proton acceptor" evidence="5">
    <location>
        <position position="108"/>
    </location>
</feature>
<evidence type="ECO:0000259" key="7">
    <source>
        <dbReference type="PROSITE" id="PS51186"/>
    </source>
</evidence>
<sequence>MHNTEAYSISVLSLDDVAAMANIENQAHSHPWTEAGLADCFSPLYRAIGVMQQGELLGFAIVQQIIDEATLLDICVAPAHQGQGLGLLLIRHILNTAKHADAVVMMLEVRESNLAAKGLYEKVGFNESGRRKNYYQTIDGNEDAILMDKTL</sequence>